<evidence type="ECO:0000313" key="2">
    <source>
        <dbReference type="EMBL" id="ABD44646.1"/>
    </source>
</evidence>
<organism evidence="2 3">
    <name type="scientific">Ehrlichia chaffeensis (strain ATCC CRL-10679 / Arkansas)</name>
    <dbReference type="NCBI Taxonomy" id="205920"/>
    <lineage>
        <taxon>Bacteria</taxon>
        <taxon>Pseudomonadati</taxon>
        <taxon>Pseudomonadota</taxon>
        <taxon>Alphaproteobacteria</taxon>
        <taxon>Rickettsiales</taxon>
        <taxon>Anaplasmataceae</taxon>
        <taxon>Ehrlichia</taxon>
    </lineage>
</organism>
<dbReference type="KEGG" id="ech:ECH_0379"/>
<name>Q2GH84_EHRCR</name>
<dbReference type="STRING" id="205920.ECH_0379"/>
<keyword evidence="1" id="KW-0472">Membrane</keyword>
<evidence type="ECO:0000256" key="1">
    <source>
        <dbReference type="SAM" id="Phobius"/>
    </source>
</evidence>
<dbReference type="RefSeq" id="WP_011452558.1">
    <property type="nucleotide sequence ID" value="NC_007799.1"/>
</dbReference>
<keyword evidence="1" id="KW-0812">Transmembrane</keyword>
<dbReference type="EMBL" id="CP000236">
    <property type="protein sequence ID" value="ABD44646.1"/>
    <property type="molecule type" value="Genomic_DNA"/>
</dbReference>
<keyword evidence="1" id="KW-1133">Transmembrane helix</keyword>
<gene>
    <name evidence="2" type="ordered locus">ECH_0379</name>
</gene>
<dbReference type="HOGENOM" id="CLU_784666_0_0_5"/>
<reference evidence="2 3" key="1">
    <citation type="journal article" date="2006" name="PLoS Genet.">
        <title>Comparative genomics of emerging human ehrlichiosis agents.</title>
        <authorList>
            <person name="Dunning Hotopp J.C."/>
            <person name="Lin M."/>
            <person name="Madupu R."/>
            <person name="Crabtree J."/>
            <person name="Angiuoli S.V."/>
            <person name="Eisen J.A."/>
            <person name="Seshadri R."/>
            <person name="Ren Q."/>
            <person name="Wu M."/>
            <person name="Utterback T.R."/>
            <person name="Smith S."/>
            <person name="Lewis M."/>
            <person name="Khouri H."/>
            <person name="Zhang C."/>
            <person name="Niu H."/>
            <person name="Lin Q."/>
            <person name="Ohashi N."/>
            <person name="Zhi N."/>
            <person name="Nelson W."/>
            <person name="Brinkac L.M."/>
            <person name="Dodson R.J."/>
            <person name="Rosovitz M.J."/>
            <person name="Sundaram J."/>
            <person name="Daugherty S.C."/>
            <person name="Davidsen T."/>
            <person name="Durkin A.S."/>
            <person name="Gwinn M."/>
            <person name="Haft D.H."/>
            <person name="Selengut J.D."/>
            <person name="Sullivan S.A."/>
            <person name="Zafar N."/>
            <person name="Zhou L."/>
            <person name="Benahmed F."/>
            <person name="Forberger H."/>
            <person name="Halpin R."/>
            <person name="Mulligan S."/>
            <person name="Robinson J."/>
            <person name="White O."/>
            <person name="Rikihisa Y."/>
            <person name="Tettelin H."/>
        </authorList>
    </citation>
    <scope>NUCLEOTIDE SEQUENCE [LARGE SCALE GENOMIC DNA]</scope>
    <source>
        <strain evidence="3">ATCC CRL-10679 / Arkansas</strain>
    </source>
</reference>
<feature type="transmembrane region" description="Helical" evidence="1">
    <location>
        <begin position="299"/>
        <end position="321"/>
    </location>
</feature>
<dbReference type="AlphaFoldDB" id="Q2GH84"/>
<accession>Q2GH84</accession>
<feature type="transmembrane region" description="Helical" evidence="1">
    <location>
        <begin position="266"/>
        <end position="287"/>
    </location>
</feature>
<proteinExistence type="predicted"/>
<keyword evidence="3" id="KW-1185">Reference proteome</keyword>
<evidence type="ECO:0000313" key="3">
    <source>
        <dbReference type="Proteomes" id="UP000008320"/>
    </source>
</evidence>
<protein>
    <submittedName>
        <fullName evidence="2">Uncharacterized protein</fullName>
    </submittedName>
</protein>
<sequence>MIIKFGVENLIDSAVEIVCKYFDIYQRNDAVKHVLHKCIKSLRTVEKKLKIYRGKEAKGHVISDSQFAEMEDLIKKVLMKVFEIDISYQKQHLSAEKMEEYKVAVSLLLDQIVRCKSYALKESDILPKVVGNATLKRSAYKCKHVVDFINKNRFLPMNMGRFDKLCFDLDLDPQILKQVIDLCSFALIFEILDLKLVQFLVEMRFFPHQNTNVISITKDNYIELMQHIMLYKCSQSIGKEYTNEQARYLPCFSPGYTRGNVKGNSFICLGIALFIAQALFNGFGLLFMLLSEFKTQNDWWFIGICVVNMLLAVTALTLICIGKKQLSQNHDTLLTDIDVSGINIVEESVDL</sequence>
<dbReference type="Proteomes" id="UP000008320">
    <property type="component" value="Chromosome"/>
</dbReference>